<evidence type="ECO:0000313" key="2">
    <source>
        <dbReference type="EMBL" id="KAF0936099.1"/>
    </source>
</evidence>
<proteinExistence type="predicted"/>
<gene>
    <name evidence="2" type="ORF">E2562_038663</name>
</gene>
<dbReference type="EMBL" id="SPHZ02000001">
    <property type="protein sequence ID" value="KAF0936099.1"/>
    <property type="molecule type" value="Genomic_DNA"/>
</dbReference>
<comment type="caution">
    <text evidence="2">The sequence shown here is derived from an EMBL/GenBank/DDBJ whole genome shotgun (WGS) entry which is preliminary data.</text>
</comment>
<organism evidence="2 3">
    <name type="scientific">Oryza meyeriana var. granulata</name>
    <dbReference type="NCBI Taxonomy" id="110450"/>
    <lineage>
        <taxon>Eukaryota</taxon>
        <taxon>Viridiplantae</taxon>
        <taxon>Streptophyta</taxon>
        <taxon>Embryophyta</taxon>
        <taxon>Tracheophyta</taxon>
        <taxon>Spermatophyta</taxon>
        <taxon>Magnoliopsida</taxon>
        <taxon>Liliopsida</taxon>
        <taxon>Poales</taxon>
        <taxon>Poaceae</taxon>
        <taxon>BOP clade</taxon>
        <taxon>Oryzoideae</taxon>
        <taxon>Oryzeae</taxon>
        <taxon>Oryzinae</taxon>
        <taxon>Oryza</taxon>
        <taxon>Oryza meyeriana</taxon>
    </lineage>
</organism>
<accession>A0A6G1FGT5</accession>
<protein>
    <submittedName>
        <fullName evidence="2">Uncharacterized protein</fullName>
    </submittedName>
</protein>
<evidence type="ECO:0000256" key="1">
    <source>
        <dbReference type="SAM" id="MobiDB-lite"/>
    </source>
</evidence>
<dbReference type="OrthoDB" id="695057at2759"/>
<feature type="compositionally biased region" description="Basic and acidic residues" evidence="1">
    <location>
        <begin position="166"/>
        <end position="183"/>
    </location>
</feature>
<reference evidence="2 3" key="1">
    <citation type="submission" date="2019-11" db="EMBL/GenBank/DDBJ databases">
        <title>Whole genome sequence of Oryza granulata.</title>
        <authorList>
            <person name="Li W."/>
        </authorList>
    </citation>
    <scope>NUCLEOTIDE SEQUENCE [LARGE SCALE GENOMIC DNA]</scope>
    <source>
        <strain evidence="3">cv. Menghai</strain>
        <tissue evidence="2">Leaf</tissue>
    </source>
</reference>
<feature type="region of interest" description="Disordered" evidence="1">
    <location>
        <begin position="166"/>
        <end position="191"/>
    </location>
</feature>
<sequence>MGRRLPIVVPEGMKRPEQPVQAAKLASEAGVIAISEKNKQNHARREKNKERQVDAVELFKECHNSKRKGLSDAAQDVVTSMETMMAEPVADGETPRTSAEVVSKVLSQTSANNTFLKNACLQKSCTKTSTSSKKELWEQLEAEKQGSAVLQELHVLKKKSEETEEALAKTQEEMAKTQKEFKRNLRSKKRI</sequence>
<dbReference type="Proteomes" id="UP000479710">
    <property type="component" value="Unassembled WGS sequence"/>
</dbReference>
<dbReference type="AlphaFoldDB" id="A0A6G1FGT5"/>
<evidence type="ECO:0000313" key="3">
    <source>
        <dbReference type="Proteomes" id="UP000479710"/>
    </source>
</evidence>
<name>A0A6G1FGT5_9ORYZ</name>
<keyword evidence="3" id="KW-1185">Reference proteome</keyword>